<dbReference type="InterPro" id="IPR016866">
    <property type="entry name" value="UCP028069"/>
</dbReference>
<evidence type="ECO:0000313" key="3">
    <source>
        <dbReference type="Proteomes" id="UP000288361"/>
    </source>
</evidence>
<proteinExistence type="predicted"/>
<protein>
    <recommendedName>
        <fullName evidence="4">DUF3450 domain-containing protein</fullName>
    </recommendedName>
</protein>
<evidence type="ECO:0000256" key="1">
    <source>
        <dbReference type="SAM" id="SignalP"/>
    </source>
</evidence>
<comment type="caution">
    <text evidence="2">The sequence shown here is derived from an EMBL/GenBank/DDBJ whole genome shotgun (WGS) entry which is preliminary data.</text>
</comment>
<sequence length="271" mass="31039">MKFITSAGAFVLSSALFLPAQTTAAYAAPIQEQDKLEPVVEEASSINQSARQSQLTIDQISDNMQERLQQYKRIMKEIDGLKVYTAQLEQQIGNQQQEKQDINDSIDKVSYVERQITPLMLRMIDSLESFVELDVPFLETERNERLAQLNDLMERANVDVSEKFRRVMEAYQIEADYGRNIEAYTAEHEINGQQQDVTFLRIGRVALIYKTRDGQHLGIWNQQERNWQELDSKHLPAVEEAIRIARKQLAPDMLMMPVFANKAATNSAAGQ</sequence>
<feature type="signal peptide" evidence="1">
    <location>
        <begin position="1"/>
        <end position="27"/>
    </location>
</feature>
<evidence type="ECO:0000313" key="2">
    <source>
        <dbReference type="EMBL" id="RUO64248.1"/>
    </source>
</evidence>
<dbReference type="PIRSF" id="PIRSF028069">
    <property type="entry name" value="UCP028069"/>
    <property type="match status" value="1"/>
</dbReference>
<dbReference type="AlphaFoldDB" id="A0A432YRG3"/>
<dbReference type="Pfam" id="PF11932">
    <property type="entry name" value="DUF3450"/>
    <property type="match status" value="1"/>
</dbReference>
<accession>A0A432YRG3</accession>
<dbReference type="RefSeq" id="WP_126752430.1">
    <property type="nucleotide sequence ID" value="NZ_JBHUMT010000015.1"/>
</dbReference>
<name>A0A432YRG3_9GAMM</name>
<feature type="chain" id="PRO_5019164447" description="DUF3450 domain-containing protein" evidence="1">
    <location>
        <begin position="28"/>
        <end position="271"/>
    </location>
</feature>
<keyword evidence="1" id="KW-0732">Signal</keyword>
<organism evidence="2 3">
    <name type="scientific">Idiomarina piscisalsi</name>
    <dbReference type="NCBI Taxonomy" id="1096243"/>
    <lineage>
        <taxon>Bacteria</taxon>
        <taxon>Pseudomonadati</taxon>
        <taxon>Pseudomonadota</taxon>
        <taxon>Gammaproteobacteria</taxon>
        <taxon>Alteromonadales</taxon>
        <taxon>Idiomarinaceae</taxon>
        <taxon>Idiomarina</taxon>
    </lineage>
</organism>
<reference evidence="2 3" key="1">
    <citation type="journal article" date="2011" name="Front. Microbiol.">
        <title>Genomic signatures of strain selection and enhancement in Bacillus atrophaeus var. globigii, a historical biowarfare simulant.</title>
        <authorList>
            <person name="Gibbons H.S."/>
            <person name="Broomall S.M."/>
            <person name="McNew L.A."/>
            <person name="Daligault H."/>
            <person name="Chapman C."/>
            <person name="Bruce D."/>
            <person name="Karavis M."/>
            <person name="Krepps M."/>
            <person name="McGregor P.A."/>
            <person name="Hong C."/>
            <person name="Park K.H."/>
            <person name="Akmal A."/>
            <person name="Feldman A."/>
            <person name="Lin J.S."/>
            <person name="Chang W.E."/>
            <person name="Higgs B.W."/>
            <person name="Demirev P."/>
            <person name="Lindquist J."/>
            <person name="Liem A."/>
            <person name="Fochler E."/>
            <person name="Read T.D."/>
            <person name="Tapia R."/>
            <person name="Johnson S."/>
            <person name="Bishop-Lilly K.A."/>
            <person name="Detter C."/>
            <person name="Han C."/>
            <person name="Sozhamannan S."/>
            <person name="Rosenzweig C.N."/>
            <person name="Skowronski E.W."/>
        </authorList>
    </citation>
    <scope>NUCLEOTIDE SEQUENCE [LARGE SCALE GENOMIC DNA]</scope>
    <source>
        <strain evidence="2 3">TPS4-2</strain>
    </source>
</reference>
<gene>
    <name evidence="2" type="ORF">CWI73_08800</name>
</gene>
<dbReference type="Proteomes" id="UP000288361">
    <property type="component" value="Unassembled WGS sequence"/>
</dbReference>
<dbReference type="EMBL" id="PIQA01000006">
    <property type="protein sequence ID" value="RUO64248.1"/>
    <property type="molecule type" value="Genomic_DNA"/>
</dbReference>
<evidence type="ECO:0008006" key="4">
    <source>
        <dbReference type="Google" id="ProtNLM"/>
    </source>
</evidence>